<protein>
    <submittedName>
        <fullName evidence="1">Head scafflding protein</fullName>
    </submittedName>
</protein>
<evidence type="ECO:0000313" key="2">
    <source>
        <dbReference type="Proteomes" id="UP001303695"/>
    </source>
</evidence>
<dbReference type="GeneID" id="300198893"/>
<accession>A0AA86XT94</accession>
<gene>
    <name evidence="1" type="ORF">vir249_00012</name>
</gene>
<dbReference type="RefSeq" id="YP_013605237.1">
    <property type="nucleotide sequence ID" value="NC_133254.1"/>
</dbReference>
<dbReference type="Proteomes" id="UP001303695">
    <property type="component" value="Segment"/>
</dbReference>
<dbReference type="EMBL" id="BK063678">
    <property type="protein sequence ID" value="DBA35457.1"/>
    <property type="molecule type" value="Genomic_DNA"/>
</dbReference>
<proteinExistence type="predicted"/>
<name>A0AA86XT94_9CAUD</name>
<organism evidence="1 2">
    <name type="scientific">Caudoviricetes sp. vir249</name>
    <dbReference type="NCBI Taxonomy" id="3068355"/>
    <lineage>
        <taxon>Viruses</taxon>
        <taxon>Duplodnaviria</taxon>
        <taxon>Heunggongvirae</taxon>
        <taxon>Uroviricota</taxon>
        <taxon>Caudoviricetes</taxon>
    </lineage>
</organism>
<evidence type="ECO:0000313" key="1">
    <source>
        <dbReference type="EMBL" id="DBA35457.1"/>
    </source>
</evidence>
<keyword evidence="2" id="KW-1185">Reference proteome</keyword>
<reference evidence="1 2" key="1">
    <citation type="journal article" date="2023" name="Nat. Microbiol.">
        <title>A compendium of viruses from methanogenic archaea reveals their diversity and adaptations to the gut environment.</title>
        <authorList>
            <person name="Medvedeva S."/>
            <person name="Borrel G."/>
            <person name="Krupovic M."/>
            <person name="Gribaldo S."/>
        </authorList>
    </citation>
    <scope>NUCLEOTIDE SEQUENCE [LARGE SCALE GENOMIC DNA]</scope>
</reference>
<sequence length="164" mass="18072">MVKIQNYDPYETDIKFDVEEGDVTVKTGFADFGKDDVLFFSKEIKKGDYVALDITSMTVKKAAKADKIIGQVIDEPAFKGDRPKEDTTSGNYTRRVATVRLWGDYAHSVQLKAENKAIAMGDSVAYEGDNVFDKATTANTTIALETAEALKAPKVLVLFGYRGL</sequence>